<name>A0A3R8RGA1_9CORY</name>
<dbReference type="AlphaFoldDB" id="A0A3R8RGA1"/>
<proteinExistence type="predicted"/>
<dbReference type="RefSeq" id="WP_125174681.1">
    <property type="nucleotide sequence ID" value="NZ_JBHYBM010000010.1"/>
</dbReference>
<sequence>MKPWTRKSGIMRGTRFQTVLEPLEREMLGDSAATISDHLMERVRTAPKDELSELTGMTPGHAEPPADPGLARLLPSFFREGDEEVEGEAALTRQLTETDIIREKLRNLRLIGDRLGPDGSVAVTLGPEEVRVWLGAVNDVRNYHAAQLDRFREELGPDSEQVQAADNYLEWLGFHQDSLLTAMMGELP</sequence>
<gene>
    <name evidence="1" type="ORF">CXF42_08525</name>
</gene>
<comment type="caution">
    <text evidence="1">The sequence shown here is derived from an EMBL/GenBank/DDBJ whole genome shotgun (WGS) entry which is preliminary data.</text>
</comment>
<evidence type="ECO:0000313" key="2">
    <source>
        <dbReference type="Proteomes" id="UP000278422"/>
    </source>
</evidence>
<keyword evidence="2" id="KW-1185">Reference proteome</keyword>
<dbReference type="Pfam" id="PF09438">
    <property type="entry name" value="DUF2017"/>
    <property type="match status" value="1"/>
</dbReference>
<accession>A0A3R8RGA1</accession>
<dbReference type="InterPro" id="IPR018561">
    <property type="entry name" value="AosR"/>
</dbReference>
<organism evidence="1 2">
    <name type="scientific">Corynebacterium bovis</name>
    <dbReference type="NCBI Taxonomy" id="36808"/>
    <lineage>
        <taxon>Bacteria</taxon>
        <taxon>Bacillati</taxon>
        <taxon>Actinomycetota</taxon>
        <taxon>Actinomycetes</taxon>
        <taxon>Mycobacteriales</taxon>
        <taxon>Corynebacteriaceae</taxon>
        <taxon>Corynebacterium</taxon>
    </lineage>
</organism>
<dbReference type="Proteomes" id="UP000278422">
    <property type="component" value="Unassembled WGS sequence"/>
</dbReference>
<reference evidence="1 2" key="1">
    <citation type="submission" date="2018-01" db="EMBL/GenBank/DDBJ databases">
        <title>Twenty Corynebacterium bovis Genomes.</title>
        <authorList>
            <person name="Gulvik C.A."/>
        </authorList>
    </citation>
    <scope>NUCLEOTIDE SEQUENCE [LARGE SCALE GENOMIC DNA]</scope>
    <source>
        <strain evidence="1 2">16-2004</strain>
    </source>
</reference>
<evidence type="ECO:0000313" key="1">
    <source>
        <dbReference type="EMBL" id="RRQ02995.1"/>
    </source>
</evidence>
<dbReference type="EMBL" id="PQNQ01000026">
    <property type="protein sequence ID" value="RRQ02995.1"/>
    <property type="molecule type" value="Genomic_DNA"/>
</dbReference>
<protein>
    <submittedName>
        <fullName evidence="1">DUF2017 domain-containing protein</fullName>
    </submittedName>
</protein>